<accession>A0A0G1IWT2</accession>
<name>A0A0G1IWT2_9BACT</name>
<protein>
    <submittedName>
        <fullName evidence="1">Uncharacterized protein</fullName>
    </submittedName>
</protein>
<organism evidence="1 2">
    <name type="scientific">Candidatus Giovannonibacteria bacterium GW2011_GWA2_44_26</name>
    <dbReference type="NCBI Taxonomy" id="1618648"/>
    <lineage>
        <taxon>Bacteria</taxon>
        <taxon>Candidatus Giovannoniibacteriota</taxon>
    </lineage>
</organism>
<evidence type="ECO:0000313" key="1">
    <source>
        <dbReference type="EMBL" id="KKT63851.1"/>
    </source>
</evidence>
<proteinExistence type="predicted"/>
<dbReference type="AlphaFoldDB" id="A0A0G1IWT2"/>
<sequence>MHIIDKILGALHLNFLNRKNSPSTKQVIKKANVDGDVVGRDKITLANSISDNLLSNEEKMVLKYLDLLRIQNLPPRDKTKTILSKLEIKDCSTLNDSKYIKIEREIEGEYFVMTSNGIRHMDNLPTSEKASIMLPKDKKLSDEVMAKQWSRMEENKRNQWRNSAK</sequence>
<dbReference type="Proteomes" id="UP000033945">
    <property type="component" value="Unassembled WGS sequence"/>
</dbReference>
<gene>
    <name evidence="1" type="ORF">UW55_C0001G0144</name>
</gene>
<evidence type="ECO:0000313" key="2">
    <source>
        <dbReference type="Proteomes" id="UP000033945"/>
    </source>
</evidence>
<reference evidence="1 2" key="1">
    <citation type="journal article" date="2015" name="Nature">
        <title>rRNA introns, odd ribosomes, and small enigmatic genomes across a large radiation of phyla.</title>
        <authorList>
            <person name="Brown C.T."/>
            <person name="Hug L.A."/>
            <person name="Thomas B.C."/>
            <person name="Sharon I."/>
            <person name="Castelle C.J."/>
            <person name="Singh A."/>
            <person name="Wilkins M.J."/>
            <person name="Williams K.H."/>
            <person name="Banfield J.F."/>
        </authorList>
    </citation>
    <scope>NUCLEOTIDE SEQUENCE [LARGE SCALE GENOMIC DNA]</scope>
</reference>
<comment type="caution">
    <text evidence="1">The sequence shown here is derived from an EMBL/GenBank/DDBJ whole genome shotgun (WGS) entry which is preliminary data.</text>
</comment>
<dbReference type="EMBL" id="LCIT01000001">
    <property type="protein sequence ID" value="KKT63851.1"/>
    <property type="molecule type" value="Genomic_DNA"/>
</dbReference>